<dbReference type="Proteomes" id="UP000321046">
    <property type="component" value="Unassembled WGS sequence"/>
</dbReference>
<feature type="chain" id="PRO_5022701964" evidence="1">
    <location>
        <begin position="20"/>
        <end position="114"/>
    </location>
</feature>
<dbReference type="EMBL" id="VOSL01000056">
    <property type="protein sequence ID" value="TXD34220.1"/>
    <property type="molecule type" value="Genomic_DNA"/>
</dbReference>
<accession>A0A5C6X1U6</accession>
<gene>
    <name evidence="2" type="ORF">FRC96_14400</name>
</gene>
<proteinExistence type="predicted"/>
<evidence type="ECO:0000313" key="3">
    <source>
        <dbReference type="Proteomes" id="UP000321046"/>
    </source>
</evidence>
<keyword evidence="1" id="KW-0732">Signal</keyword>
<dbReference type="PROSITE" id="PS51257">
    <property type="entry name" value="PROKAR_LIPOPROTEIN"/>
    <property type="match status" value="1"/>
</dbReference>
<dbReference type="RefSeq" id="WP_146975374.1">
    <property type="nucleotide sequence ID" value="NZ_VOSL01000056.1"/>
</dbReference>
<evidence type="ECO:0000313" key="2">
    <source>
        <dbReference type="EMBL" id="TXD34220.1"/>
    </source>
</evidence>
<organism evidence="2 3">
    <name type="scientific">Lujinxingia vulgaris</name>
    <dbReference type="NCBI Taxonomy" id="2600176"/>
    <lineage>
        <taxon>Bacteria</taxon>
        <taxon>Deltaproteobacteria</taxon>
        <taxon>Bradymonadales</taxon>
        <taxon>Lujinxingiaceae</taxon>
        <taxon>Lujinxingia</taxon>
    </lineage>
</organism>
<dbReference type="OrthoDB" id="5512587at2"/>
<sequence length="114" mass="12372">MIKRLLSVSALMVSVMMLSGCGNFGGAVAGAECRDDRDCAPESRCQRGDNYPFGMCTLSCDRHEDCPVNTACVDRSGGICLPMCERSLDCREDYRCDDVRDERGGGRSDVCVGD</sequence>
<comment type="caution">
    <text evidence="2">The sequence shown here is derived from an EMBL/GenBank/DDBJ whole genome shotgun (WGS) entry which is preliminary data.</text>
</comment>
<protein>
    <submittedName>
        <fullName evidence="2">Uncharacterized protein</fullName>
    </submittedName>
</protein>
<evidence type="ECO:0000256" key="1">
    <source>
        <dbReference type="SAM" id="SignalP"/>
    </source>
</evidence>
<feature type="signal peptide" evidence="1">
    <location>
        <begin position="1"/>
        <end position="19"/>
    </location>
</feature>
<name>A0A5C6X1U6_9DELT</name>
<reference evidence="2 3" key="1">
    <citation type="submission" date="2019-08" db="EMBL/GenBank/DDBJ databases">
        <title>Bradymonadales sp. TMQ2.</title>
        <authorList>
            <person name="Liang Q."/>
        </authorList>
    </citation>
    <scope>NUCLEOTIDE SEQUENCE [LARGE SCALE GENOMIC DNA]</scope>
    <source>
        <strain evidence="2 3">TMQ2</strain>
    </source>
</reference>
<dbReference type="AlphaFoldDB" id="A0A5C6X1U6"/>